<dbReference type="CDD" id="cd22459">
    <property type="entry name" value="KH-I_PEPPER_rpt1_like"/>
    <property type="match status" value="1"/>
</dbReference>
<dbReference type="Pfam" id="PF00013">
    <property type="entry name" value="KH_1"/>
    <property type="match status" value="2"/>
</dbReference>
<feature type="compositionally biased region" description="Low complexity" evidence="2">
    <location>
        <begin position="503"/>
        <end position="513"/>
    </location>
</feature>
<dbReference type="Proteomes" id="UP000251960">
    <property type="component" value="Chromosome 1"/>
</dbReference>
<dbReference type="CDD" id="cd22461">
    <property type="entry name" value="KH-I_PEPPER_like_rpt3"/>
    <property type="match status" value="1"/>
</dbReference>
<dbReference type="SUPFAM" id="SSF54791">
    <property type="entry name" value="Eukaryotic type KH-domain (KH-domain type I)"/>
    <property type="match status" value="2"/>
</dbReference>
<protein>
    <submittedName>
        <fullName evidence="4">RNA-binding KH domain-containing protein PEPPER</fullName>
    </submittedName>
</protein>
<dbReference type="FunFam" id="1.10.10.60:FF:000152">
    <property type="entry name" value="Trihelix transcription factor ASIL2"/>
    <property type="match status" value="1"/>
</dbReference>
<evidence type="ECO:0000313" key="4">
    <source>
        <dbReference type="EMBL" id="PWZ53336.1"/>
    </source>
</evidence>
<sequence length="644" mass="69539">MAESSVAAVTAAEVGAPSSLPPLVAEEADAAMEEAAAVAKRWPGWPGDSVFRLVVPVLKVGSIIGRKGELIKRLVEETKARVRILEGPVGATERIVLVSGKEDPGLELPPAMDALMRVFKRVTGIADGAAEGTQAAAAPEVCAARLLVPGAQAINLIGKQDEHERPFYVTDDERIVEIQGDTEKVLKALQAVSNHLRKFLVDHSVLPLFEKTNTTVSQDRNGDGWSDMSRPSIGSAQVNQLPSVLDDYILQVKRDPLYLEREPLVDHNIHRSGVSLYGRDPALSTLRPSAVHGAGSLLTQITQTMQIPLTYAEDIIGVKGANIAYIRANSGAVVTIQESLGSPDDITVEIKGTSSQVQAAQQLIQSYNLGAVWLVFFRPPMISGVDVDETLALIEAYRDRWEALRKGNLRAADWDDVANAVTARCGRFPTATHKSGVQCRHKIEKLRKRYRAERSRSAGRSKGPKWPFFPLLHDLAGGGVPDPSPNAIVKIKTKGPAPPASPLSPVSSPSSSEEAVRSRSLHGLISNGGAGSGLRFTIPKACRTKPAAAAAVKPERSGGEDDAESEAMAEVAAALRSVGEGFLRMEERRLELSLQMEKERMESEMKRTQTMLDAQQLFLEAFLGKQQQHKKARVSPSSAAMEED</sequence>
<dbReference type="InterPro" id="IPR004088">
    <property type="entry name" value="KH_dom_type_1"/>
</dbReference>
<gene>
    <name evidence="4" type="primary">PEP_0</name>
    <name evidence="4" type="ORF">Zm00014a_017447</name>
</gene>
<dbReference type="PANTHER" id="PTHR31307">
    <property type="entry name" value="TRIHELIX TRANSCRIPTION FACTOR ASIL2"/>
    <property type="match status" value="1"/>
</dbReference>
<name>A0A317Y515_MAIZE</name>
<feature type="domain" description="K Homology" evidence="3">
    <location>
        <begin position="47"/>
        <end position="197"/>
    </location>
</feature>
<dbReference type="InterPro" id="IPR044823">
    <property type="entry name" value="ASIL1/2-like"/>
</dbReference>
<dbReference type="InterPro" id="IPR036612">
    <property type="entry name" value="KH_dom_type_1_sf"/>
</dbReference>
<feature type="region of interest" description="Disordered" evidence="2">
    <location>
        <begin position="625"/>
        <end position="644"/>
    </location>
</feature>
<dbReference type="Pfam" id="PF13837">
    <property type="entry name" value="Myb_DNA-bind_4"/>
    <property type="match status" value="1"/>
</dbReference>
<dbReference type="GO" id="GO:0003723">
    <property type="term" value="F:RNA binding"/>
    <property type="evidence" value="ECO:0007669"/>
    <property type="project" value="UniProtKB-UniRule"/>
</dbReference>
<keyword evidence="1" id="KW-0694">RNA-binding</keyword>
<dbReference type="PANTHER" id="PTHR31307:SF49">
    <property type="entry name" value="ALCOHOL DEHYDROGENASE TRANSCRIPTION FACTOR MYB_SANT-LIKE FAMILY PROTEIN"/>
    <property type="match status" value="1"/>
</dbReference>
<reference evidence="4" key="1">
    <citation type="journal article" date="2018" name="Nat. Genet.">
        <title>Extensive intraspecific gene order and gene structural variations between Mo17 and other maize genomes.</title>
        <authorList>
            <person name="Sun S."/>
            <person name="Zhou Y."/>
            <person name="Chen J."/>
            <person name="Shi J."/>
            <person name="Zhao H."/>
            <person name="Zhao H."/>
            <person name="Song W."/>
            <person name="Zhang M."/>
            <person name="Cui Y."/>
            <person name="Dong X."/>
            <person name="Liu H."/>
            <person name="Ma X."/>
            <person name="Jiao Y."/>
            <person name="Wang B."/>
            <person name="Wei X."/>
            <person name="Stein J.C."/>
            <person name="Glaubitz J.C."/>
            <person name="Lu F."/>
            <person name="Yu G."/>
            <person name="Liang C."/>
            <person name="Fengler K."/>
            <person name="Li B."/>
            <person name="Rafalski A."/>
            <person name="Schnable P.S."/>
            <person name="Ware D.H."/>
            <person name="Buckler E.S."/>
            <person name="Lai J."/>
        </authorList>
    </citation>
    <scope>NUCLEOTIDE SEQUENCE [LARGE SCALE GENOMIC DNA]</scope>
    <source>
        <tissue evidence="4">Seedling</tissue>
    </source>
</reference>
<evidence type="ECO:0000259" key="3">
    <source>
        <dbReference type="SMART" id="SM00322"/>
    </source>
</evidence>
<evidence type="ECO:0000256" key="2">
    <source>
        <dbReference type="SAM" id="MobiDB-lite"/>
    </source>
</evidence>
<dbReference type="SMART" id="SM00595">
    <property type="entry name" value="MADF"/>
    <property type="match status" value="1"/>
</dbReference>
<dbReference type="ExpressionAtlas" id="A0A317Y515">
    <property type="expression patterns" value="baseline and differential"/>
</dbReference>
<organism evidence="4">
    <name type="scientific">Zea mays</name>
    <name type="common">Maize</name>
    <dbReference type="NCBI Taxonomy" id="4577"/>
    <lineage>
        <taxon>Eukaryota</taxon>
        <taxon>Viridiplantae</taxon>
        <taxon>Streptophyta</taxon>
        <taxon>Embryophyta</taxon>
        <taxon>Tracheophyta</taxon>
        <taxon>Spermatophyta</taxon>
        <taxon>Magnoliopsida</taxon>
        <taxon>Liliopsida</taxon>
        <taxon>Poales</taxon>
        <taxon>Poaceae</taxon>
        <taxon>PACMAD clade</taxon>
        <taxon>Panicoideae</taxon>
        <taxon>Andropogonodae</taxon>
        <taxon>Andropogoneae</taxon>
        <taxon>Tripsacinae</taxon>
        <taxon>Zea</taxon>
    </lineage>
</organism>
<dbReference type="InterPro" id="IPR044822">
    <property type="entry name" value="Myb_DNA-bind_4"/>
</dbReference>
<comment type="caution">
    <text evidence="4">The sequence shown here is derived from an EMBL/GenBank/DDBJ whole genome shotgun (WGS) entry which is preliminary data.</text>
</comment>
<dbReference type="InterPro" id="IPR004087">
    <property type="entry name" value="KH_dom"/>
</dbReference>
<dbReference type="EMBL" id="NCVQ01000001">
    <property type="protein sequence ID" value="PWZ53336.1"/>
    <property type="molecule type" value="Genomic_DNA"/>
</dbReference>
<dbReference type="Gene3D" id="3.30.310.210">
    <property type="match status" value="1"/>
</dbReference>
<feature type="domain" description="K Homology" evidence="3">
    <location>
        <begin position="299"/>
        <end position="369"/>
    </location>
</feature>
<dbReference type="PROSITE" id="PS50084">
    <property type="entry name" value="KH_TYPE_1"/>
    <property type="match status" value="2"/>
</dbReference>
<dbReference type="SMART" id="SM00322">
    <property type="entry name" value="KH"/>
    <property type="match status" value="2"/>
</dbReference>
<dbReference type="Gene3D" id="3.30.1370.10">
    <property type="entry name" value="K Homology domain, type 1"/>
    <property type="match status" value="1"/>
</dbReference>
<dbReference type="Gene3D" id="1.10.10.60">
    <property type="entry name" value="Homeodomain-like"/>
    <property type="match status" value="1"/>
</dbReference>
<proteinExistence type="predicted"/>
<evidence type="ECO:0000256" key="1">
    <source>
        <dbReference type="PROSITE-ProRule" id="PRU00117"/>
    </source>
</evidence>
<dbReference type="AlphaFoldDB" id="A0A317Y515"/>
<accession>A0A317Y515</accession>
<feature type="region of interest" description="Disordered" evidence="2">
    <location>
        <begin position="483"/>
        <end position="516"/>
    </location>
</feature>